<accession>A0ABW6IUE1</accession>
<dbReference type="InterPro" id="IPR028957">
    <property type="entry name" value="Imm50"/>
</dbReference>
<comment type="caution">
    <text evidence="1">The sequence shown here is derived from an EMBL/GenBank/DDBJ whole genome shotgun (WGS) entry which is preliminary data.</text>
</comment>
<keyword evidence="2" id="KW-1185">Reference proteome</keyword>
<dbReference type="RefSeq" id="WP_386252698.1">
    <property type="nucleotide sequence ID" value="NZ_JBHTRV010000010.1"/>
</dbReference>
<name>A0ABW6IUE1_STRWE</name>
<sequence length="133" mass="14888">MSASEWADLLVDPRGIRDFFTTSPDLDQCSLFYCHIDERNTSITLGFDTRLVPDALLRDDGDTKANAFEFFITFASVTDLHISGWGGSVKRSVRMSRSGRDGEITLSVESPTERIAFQAQEARITRARTYLAS</sequence>
<dbReference type="EMBL" id="JBHTRV010000010">
    <property type="protein sequence ID" value="MFE5981251.1"/>
    <property type="molecule type" value="Genomic_DNA"/>
</dbReference>
<reference evidence="1 2" key="1">
    <citation type="submission" date="2024-09" db="EMBL/GenBank/DDBJ databases">
        <title>The Natural Products Discovery Center: Release of the First 8490 Sequenced Strains for Exploring Actinobacteria Biosynthetic Diversity.</title>
        <authorList>
            <person name="Kalkreuter E."/>
            <person name="Kautsar S.A."/>
            <person name="Yang D."/>
            <person name="Bader C.D."/>
            <person name="Teijaro C.N."/>
            <person name="Fluegel L."/>
            <person name="Davis C.M."/>
            <person name="Simpson J.R."/>
            <person name="Lauterbach L."/>
            <person name="Steele A.D."/>
            <person name="Gui C."/>
            <person name="Meng S."/>
            <person name="Li G."/>
            <person name="Viehrig K."/>
            <person name="Ye F."/>
            <person name="Su P."/>
            <person name="Kiefer A.F."/>
            <person name="Nichols A."/>
            <person name="Cepeda A.J."/>
            <person name="Yan W."/>
            <person name="Fan B."/>
            <person name="Jiang Y."/>
            <person name="Adhikari A."/>
            <person name="Zheng C.-J."/>
            <person name="Schuster L."/>
            <person name="Cowan T.M."/>
            <person name="Smanski M.J."/>
            <person name="Chevrette M.G."/>
            <person name="De Carvalho L.P.S."/>
            <person name="Shen B."/>
        </authorList>
    </citation>
    <scope>NUCLEOTIDE SEQUENCE [LARGE SCALE GENOMIC DNA]</scope>
    <source>
        <strain evidence="1 2">NPDC056472</strain>
    </source>
</reference>
<protein>
    <submittedName>
        <fullName evidence="1">Imm50 family immunity protein</fullName>
    </submittedName>
</protein>
<proteinExistence type="predicted"/>
<evidence type="ECO:0000313" key="1">
    <source>
        <dbReference type="EMBL" id="MFE5981251.1"/>
    </source>
</evidence>
<gene>
    <name evidence="1" type="ORF">ACFQ63_16250</name>
</gene>
<evidence type="ECO:0000313" key="2">
    <source>
        <dbReference type="Proteomes" id="UP001600424"/>
    </source>
</evidence>
<dbReference type="Proteomes" id="UP001600424">
    <property type="component" value="Unassembled WGS sequence"/>
</dbReference>
<organism evidence="1 2">
    <name type="scientific">Streptomyces wedmorensis</name>
    <dbReference type="NCBI Taxonomy" id="43759"/>
    <lineage>
        <taxon>Bacteria</taxon>
        <taxon>Bacillati</taxon>
        <taxon>Actinomycetota</taxon>
        <taxon>Actinomycetes</taxon>
        <taxon>Kitasatosporales</taxon>
        <taxon>Streptomycetaceae</taxon>
        <taxon>Streptomyces</taxon>
    </lineage>
</organism>
<dbReference type="Pfam" id="PF15594">
    <property type="entry name" value="Imm50"/>
    <property type="match status" value="1"/>
</dbReference>